<organism evidence="5">
    <name type="scientific">Aphanomyces invadans</name>
    <dbReference type="NCBI Taxonomy" id="157072"/>
    <lineage>
        <taxon>Eukaryota</taxon>
        <taxon>Sar</taxon>
        <taxon>Stramenopiles</taxon>
        <taxon>Oomycota</taxon>
        <taxon>Saprolegniomycetes</taxon>
        <taxon>Saprolegniales</taxon>
        <taxon>Verrucalvaceae</taxon>
        <taxon>Aphanomyces</taxon>
    </lineage>
</organism>
<dbReference type="Gene3D" id="1.25.10.10">
    <property type="entry name" value="Leucine-rich Repeat Variant"/>
    <property type="match status" value="1"/>
</dbReference>
<dbReference type="InterPro" id="IPR011989">
    <property type="entry name" value="ARM-like"/>
</dbReference>
<evidence type="ECO:0008006" key="6">
    <source>
        <dbReference type="Google" id="ProtNLM"/>
    </source>
</evidence>
<dbReference type="STRING" id="157072.A0A024TU72"/>
<dbReference type="EMBL" id="KI913972">
    <property type="protein sequence ID" value="ETV97568.1"/>
    <property type="molecule type" value="Genomic_DNA"/>
</dbReference>
<dbReference type="SUPFAM" id="SSF48371">
    <property type="entry name" value="ARM repeat"/>
    <property type="match status" value="1"/>
</dbReference>
<evidence type="ECO:0000256" key="1">
    <source>
        <dbReference type="ARBA" id="ARBA00004123"/>
    </source>
</evidence>
<proteinExistence type="inferred from homology"/>
<dbReference type="PANTHER" id="PTHR12363:SF33">
    <property type="entry name" value="IMPORTIN-13"/>
    <property type="match status" value="1"/>
</dbReference>
<dbReference type="GO" id="GO:0005634">
    <property type="term" value="C:nucleus"/>
    <property type="evidence" value="ECO:0007669"/>
    <property type="project" value="UniProtKB-SubCell"/>
</dbReference>
<comment type="similarity">
    <text evidence="2">Belongs to the importin beta family.</text>
</comment>
<dbReference type="InterPro" id="IPR016024">
    <property type="entry name" value="ARM-type_fold"/>
</dbReference>
<gene>
    <name evidence="5" type="ORF">H310_09472</name>
</gene>
<dbReference type="AlphaFoldDB" id="A0A024TU72"/>
<sequence>MQKYAEVTFELFEDAILALYGQDGPEQQRLANEYLVHVWNECKQSWEYGLRVLMRPATAGQGYPTQSQYFCANMLYGKIRQEWFSLTPSEHEAIQSQVELLLQYIRSGQLSFAPLVLKRICMAMTVMSLAIDGGCARCVADCTQHQLAPTSSSLLHVHVSLELLTSLVDETDDSYLPPSRKDTLVLEITDVSTHVFPFLSRLFETVALHPSDETVANLRFSGLTCLRAWIKAAGFSLAKLFTNMPAVFQALLQALLHAQTAPGAVKEVVVCALILSDALEVNEYPPARSKDTATSALISTLLACQPTIHHYLVHDPHAAHALTTLISTLGECELDWLILGSPDALAFSELVLHLTSQPQRQIATLTFDVWFGIQDYPVASRHPSFQDATFRRLLHVLVRQCAQTAADEDDIASFRQAATELFVAIHHLLKASFVADITKLVRTSNAIVVEAAMFALTVVGTELKQRLVSDDATQQVVLDLCRSHIFVHPHFTSSPAVVHVSSVFIGLLGPLINAQWTATNGSDSSLLDATFEYLCFGLSVPSASSAASKAINGLCASCTPLLSRRDALMSTVLSSLHANVSHLDKQDRQWVVEGVVRVACVASWGRLALEQLVNSIFSRMSDPAAQTTPSLVPMELYALSTVLRFLDAPSDVAGGPALTQQVVNWVWPHVTRVASSSALAVDAIEAVCDVFTATLQAMKHTPQFATSSEFASMLSWVEQQSIVCPSAIQCALVAVELYGGGGGGMSPPPPPAVVHVVVAIGHHVMGHCHAVPSPSHIPDLLRAYFELLQRTLLFCPSSVFPDLFASTIHLAIACLMHLDQREALRAVVVYVNHVVTKRETPALISYRSAVDSAFTSQQAPLWIAMVTLLTATCPTTVLPTVIHLAFALMTTYGPSMHPAVANALLNQPNADAPLSIGNRQRVYATLVQFTTNYEERKFTAFVKDYAKVCRKELPVEHLVDHFVA</sequence>
<protein>
    <recommendedName>
        <fullName evidence="6">Importin N-terminal domain-containing protein</fullName>
    </recommendedName>
</protein>
<dbReference type="GO" id="GO:0006606">
    <property type="term" value="P:protein import into nucleus"/>
    <property type="evidence" value="ECO:0007669"/>
    <property type="project" value="TreeGrafter"/>
</dbReference>
<evidence type="ECO:0000256" key="2">
    <source>
        <dbReference type="ARBA" id="ARBA00007991"/>
    </source>
</evidence>
<keyword evidence="4" id="KW-0539">Nucleus</keyword>
<keyword evidence="3" id="KW-0813">Transport</keyword>
<dbReference type="PANTHER" id="PTHR12363">
    <property type="entry name" value="TRANSPORTIN 3 AND IMPORTIN 13"/>
    <property type="match status" value="1"/>
</dbReference>
<reference evidence="5" key="1">
    <citation type="submission" date="2013-12" db="EMBL/GenBank/DDBJ databases">
        <title>The Genome Sequence of Aphanomyces invadans NJM9701.</title>
        <authorList>
            <consortium name="The Broad Institute Genomics Platform"/>
            <person name="Russ C."/>
            <person name="Tyler B."/>
            <person name="van West P."/>
            <person name="Dieguez-Uribeondo J."/>
            <person name="Young S.K."/>
            <person name="Zeng Q."/>
            <person name="Gargeya S."/>
            <person name="Fitzgerald M."/>
            <person name="Abouelleil A."/>
            <person name="Alvarado L."/>
            <person name="Chapman S.B."/>
            <person name="Gainer-Dewar J."/>
            <person name="Goldberg J."/>
            <person name="Griggs A."/>
            <person name="Gujja S."/>
            <person name="Hansen M."/>
            <person name="Howarth C."/>
            <person name="Imamovic A."/>
            <person name="Ireland A."/>
            <person name="Larimer J."/>
            <person name="McCowan C."/>
            <person name="Murphy C."/>
            <person name="Pearson M."/>
            <person name="Poon T.W."/>
            <person name="Priest M."/>
            <person name="Roberts A."/>
            <person name="Saif S."/>
            <person name="Shea T."/>
            <person name="Sykes S."/>
            <person name="Wortman J."/>
            <person name="Nusbaum C."/>
            <person name="Birren B."/>
        </authorList>
    </citation>
    <scope>NUCLEOTIDE SEQUENCE [LARGE SCALE GENOMIC DNA]</scope>
    <source>
        <strain evidence="5">NJM9701</strain>
    </source>
</reference>
<evidence type="ECO:0000256" key="3">
    <source>
        <dbReference type="ARBA" id="ARBA00022448"/>
    </source>
</evidence>
<dbReference type="RefSeq" id="XP_008873777.1">
    <property type="nucleotide sequence ID" value="XM_008875555.1"/>
</dbReference>
<dbReference type="OrthoDB" id="435593at2759"/>
<comment type="subcellular location">
    <subcellularLocation>
        <location evidence="1">Nucleus</location>
    </subcellularLocation>
</comment>
<name>A0A024TU72_9STRA</name>
<evidence type="ECO:0000256" key="4">
    <source>
        <dbReference type="ARBA" id="ARBA00023242"/>
    </source>
</evidence>
<dbReference type="InterPro" id="IPR051345">
    <property type="entry name" value="Importin_beta-like_NTR"/>
</dbReference>
<accession>A0A024TU72</accession>
<dbReference type="eggNOG" id="ENOG502SAZ8">
    <property type="taxonomic scope" value="Eukaryota"/>
</dbReference>
<dbReference type="GeneID" id="20086522"/>
<dbReference type="GO" id="GO:0005737">
    <property type="term" value="C:cytoplasm"/>
    <property type="evidence" value="ECO:0007669"/>
    <property type="project" value="TreeGrafter"/>
</dbReference>
<dbReference type="VEuPathDB" id="FungiDB:H310_09472"/>
<evidence type="ECO:0000313" key="5">
    <source>
        <dbReference type="EMBL" id="ETV97568.1"/>
    </source>
</evidence>